<reference evidence="1" key="1">
    <citation type="submission" date="2023-07" db="EMBL/GenBank/DDBJ databases">
        <title>Black Yeasts Isolated from many extreme environments.</title>
        <authorList>
            <person name="Coleine C."/>
            <person name="Stajich J.E."/>
            <person name="Selbmann L."/>
        </authorList>
    </citation>
    <scope>NUCLEOTIDE SEQUENCE</scope>
    <source>
        <strain evidence="1">CCFEE 5485</strain>
    </source>
</reference>
<dbReference type="EMBL" id="JAUTXT010000030">
    <property type="protein sequence ID" value="KAK3672804.1"/>
    <property type="molecule type" value="Genomic_DNA"/>
</dbReference>
<organism evidence="1 2">
    <name type="scientific">Recurvomyces mirabilis</name>
    <dbReference type="NCBI Taxonomy" id="574656"/>
    <lineage>
        <taxon>Eukaryota</taxon>
        <taxon>Fungi</taxon>
        <taxon>Dikarya</taxon>
        <taxon>Ascomycota</taxon>
        <taxon>Pezizomycotina</taxon>
        <taxon>Dothideomycetes</taxon>
        <taxon>Dothideomycetidae</taxon>
        <taxon>Mycosphaerellales</taxon>
        <taxon>Teratosphaeriaceae</taxon>
        <taxon>Recurvomyces</taxon>
    </lineage>
</organism>
<protein>
    <submittedName>
        <fullName evidence="1">Uncharacterized protein</fullName>
    </submittedName>
</protein>
<comment type="caution">
    <text evidence="1">The sequence shown here is derived from an EMBL/GenBank/DDBJ whole genome shotgun (WGS) entry which is preliminary data.</text>
</comment>
<name>A0AAE0WJD9_9PEZI</name>
<dbReference type="Proteomes" id="UP001274830">
    <property type="component" value="Unassembled WGS sequence"/>
</dbReference>
<accession>A0AAE0WJD9</accession>
<evidence type="ECO:0000313" key="2">
    <source>
        <dbReference type="Proteomes" id="UP001274830"/>
    </source>
</evidence>
<dbReference type="AlphaFoldDB" id="A0AAE0WJD9"/>
<keyword evidence="2" id="KW-1185">Reference proteome</keyword>
<proteinExistence type="predicted"/>
<evidence type="ECO:0000313" key="1">
    <source>
        <dbReference type="EMBL" id="KAK3672804.1"/>
    </source>
</evidence>
<gene>
    <name evidence="1" type="ORF">LTR78_007390</name>
</gene>
<sequence>MPLYAYGTENVNNTPPKAVVNMPSGSTTPLEAEEMDSTASSCDSSVPSATRPVVAARTLSYYPTSLDQPTRAICLDNFVSAVSPAAVHARVNTETAAAHGPRNKNILITLSLSPAPLRRGDSTAAADSTTTRTLTVHPRATPGRREWARECAIAMLGGRIAPDDLDEEEQRQISGWWRFVTKLFAGLLRR</sequence>